<evidence type="ECO:0000256" key="4">
    <source>
        <dbReference type="SAM" id="Coils"/>
    </source>
</evidence>
<evidence type="ECO:0000313" key="7">
    <source>
        <dbReference type="Proteomes" id="UP000829196"/>
    </source>
</evidence>
<dbReference type="FunFam" id="3.40.50.300:FF:000840">
    <property type="entry name" value="Immune-associated nucleotide-binding protein 9"/>
    <property type="match status" value="1"/>
</dbReference>
<evidence type="ECO:0000256" key="2">
    <source>
        <dbReference type="ARBA" id="ARBA00022741"/>
    </source>
</evidence>
<evidence type="ECO:0000256" key="1">
    <source>
        <dbReference type="ARBA" id="ARBA00008535"/>
    </source>
</evidence>
<sequence>MEVDPINDLELTTASNSVNIVIVGKAGNGKSATGNSILGWEAFFSNLSPSGVIELQRTILNDGRILNVIDTPGLFDFSTDFEVISGEIIKCIELAKDGIHAVLMVFSIGSRFTREEEAAFESIKSLFGDKITNYMIIVFTGGDILESKKKSLKDYMSLFPETLRNIIQQCNNRVIVFDNTTRNMIKREGQVNELLSLVESAIADNGGKPYLDKIFAKLKEGAFLQHENVKEVKANEGCSKEELSELMKENIRSYNDQLKHVIEMAEEKQKLSTEWLGKQLAKEQDARLEAERFARESQKELYEIQKLRKELNDARKRYEEFRRFDTMYPKCAIL</sequence>
<comment type="caution">
    <text evidence="6">The sequence shown here is derived from an EMBL/GenBank/DDBJ whole genome shotgun (WGS) entry which is preliminary data.</text>
</comment>
<protein>
    <recommendedName>
        <fullName evidence="5">AIG1-type G domain-containing protein</fullName>
    </recommendedName>
</protein>
<keyword evidence="4" id="KW-0175">Coiled coil</keyword>
<dbReference type="Gene3D" id="3.40.50.300">
    <property type="entry name" value="P-loop containing nucleotide triphosphate hydrolases"/>
    <property type="match status" value="1"/>
</dbReference>
<dbReference type="Pfam" id="PF04548">
    <property type="entry name" value="AIG1"/>
    <property type="match status" value="1"/>
</dbReference>
<dbReference type="CDD" id="cd01852">
    <property type="entry name" value="AIG1"/>
    <property type="match status" value="1"/>
</dbReference>
<dbReference type="InterPro" id="IPR027417">
    <property type="entry name" value="P-loop_NTPase"/>
</dbReference>
<dbReference type="PROSITE" id="PS51720">
    <property type="entry name" value="G_AIG1"/>
    <property type="match status" value="1"/>
</dbReference>
<dbReference type="PANTHER" id="PTHR10903:SF184">
    <property type="entry name" value="GTP-BINDING PROTEIN A"/>
    <property type="match status" value="1"/>
</dbReference>
<feature type="domain" description="AIG1-type G" evidence="5">
    <location>
        <begin position="15"/>
        <end position="219"/>
    </location>
</feature>
<dbReference type="EMBL" id="JAGYWB010000017">
    <property type="protein sequence ID" value="KAI0494332.1"/>
    <property type="molecule type" value="Genomic_DNA"/>
</dbReference>
<dbReference type="PANTHER" id="PTHR10903">
    <property type="entry name" value="GTPASE, IMAP FAMILY MEMBER-RELATED"/>
    <property type="match status" value="1"/>
</dbReference>
<dbReference type="Proteomes" id="UP000829196">
    <property type="component" value="Unassembled WGS sequence"/>
</dbReference>
<dbReference type="GO" id="GO:0005525">
    <property type="term" value="F:GTP binding"/>
    <property type="evidence" value="ECO:0007669"/>
    <property type="project" value="UniProtKB-KW"/>
</dbReference>
<proteinExistence type="inferred from homology"/>
<keyword evidence="3" id="KW-0342">GTP-binding</keyword>
<gene>
    <name evidence="6" type="ORF">KFK09_024466</name>
</gene>
<dbReference type="OrthoDB" id="8954335at2759"/>
<keyword evidence="2" id="KW-0547">Nucleotide-binding</keyword>
<organism evidence="6 7">
    <name type="scientific">Dendrobium nobile</name>
    <name type="common">Orchid</name>
    <dbReference type="NCBI Taxonomy" id="94219"/>
    <lineage>
        <taxon>Eukaryota</taxon>
        <taxon>Viridiplantae</taxon>
        <taxon>Streptophyta</taxon>
        <taxon>Embryophyta</taxon>
        <taxon>Tracheophyta</taxon>
        <taxon>Spermatophyta</taxon>
        <taxon>Magnoliopsida</taxon>
        <taxon>Liliopsida</taxon>
        <taxon>Asparagales</taxon>
        <taxon>Orchidaceae</taxon>
        <taxon>Epidendroideae</taxon>
        <taxon>Malaxideae</taxon>
        <taxon>Dendrobiinae</taxon>
        <taxon>Dendrobium</taxon>
    </lineage>
</organism>
<keyword evidence="7" id="KW-1185">Reference proteome</keyword>
<feature type="coiled-coil region" evidence="4">
    <location>
        <begin position="294"/>
        <end position="324"/>
    </location>
</feature>
<reference evidence="6" key="1">
    <citation type="journal article" date="2022" name="Front. Genet.">
        <title>Chromosome-Scale Assembly of the Dendrobium nobile Genome Provides Insights Into the Molecular Mechanism of the Biosynthesis of the Medicinal Active Ingredient of Dendrobium.</title>
        <authorList>
            <person name="Xu Q."/>
            <person name="Niu S.-C."/>
            <person name="Li K.-L."/>
            <person name="Zheng P.-J."/>
            <person name="Zhang X.-J."/>
            <person name="Jia Y."/>
            <person name="Liu Y."/>
            <person name="Niu Y.-X."/>
            <person name="Yu L.-H."/>
            <person name="Chen D.-F."/>
            <person name="Zhang G.-Q."/>
        </authorList>
    </citation>
    <scope>NUCLEOTIDE SEQUENCE</scope>
    <source>
        <tissue evidence="6">Leaf</tissue>
    </source>
</reference>
<accession>A0A8T3AEW6</accession>
<comment type="similarity">
    <text evidence="1">Belongs to the TRAFAC class TrmE-Era-EngA-EngB-Septin-like GTPase superfamily. AIG1/Toc34/Toc159-like paraseptin GTPase family. IAN subfamily.</text>
</comment>
<name>A0A8T3AEW6_DENNO</name>
<dbReference type="InterPro" id="IPR006703">
    <property type="entry name" value="G_AIG1"/>
</dbReference>
<dbReference type="SMR" id="A0A8T3AEW6"/>
<evidence type="ECO:0000259" key="5">
    <source>
        <dbReference type="PROSITE" id="PS51720"/>
    </source>
</evidence>
<dbReference type="SUPFAM" id="SSF52540">
    <property type="entry name" value="P-loop containing nucleoside triphosphate hydrolases"/>
    <property type="match status" value="1"/>
</dbReference>
<dbReference type="AlphaFoldDB" id="A0A8T3AEW6"/>
<evidence type="ECO:0000313" key="6">
    <source>
        <dbReference type="EMBL" id="KAI0494332.1"/>
    </source>
</evidence>
<dbReference type="InterPro" id="IPR045058">
    <property type="entry name" value="GIMA/IAN/Toc"/>
</dbReference>
<evidence type="ECO:0000256" key="3">
    <source>
        <dbReference type="ARBA" id="ARBA00023134"/>
    </source>
</evidence>